<dbReference type="RefSeq" id="WP_164526981.1">
    <property type="nucleotide sequence ID" value="NZ_CP047352.1"/>
</dbReference>
<dbReference type="AlphaFoldDB" id="A0A385JMB2"/>
<reference evidence="1" key="1">
    <citation type="journal article" date="2017" name="PLoS ONE">
        <title>Genetic diversity of the O antigens of Proteus species and the development of a suspension array for molecular serotyping.</title>
        <authorList>
            <person name="Yu X."/>
            <person name="Torzewska A."/>
            <person name="Zhang X."/>
            <person name="Yin Z."/>
            <person name="Drzewiecka D."/>
            <person name="Cao H."/>
            <person name="Liu B."/>
            <person name="Knirel Y.A."/>
            <person name="Rozalski A."/>
            <person name="Wang L."/>
        </authorList>
    </citation>
    <scope>NUCLEOTIDE SEQUENCE</scope>
    <source>
        <strain evidence="1">PrK 28/57</strain>
    </source>
</reference>
<protein>
    <submittedName>
        <fullName evidence="1">Wzy</fullName>
    </submittedName>
</protein>
<accession>A0A385JMB2</accession>
<dbReference type="Pfam" id="PF14897">
    <property type="entry name" value="EpsG"/>
    <property type="match status" value="1"/>
</dbReference>
<proteinExistence type="predicted"/>
<sequence>MIRIKYSTIFIVFFCISYATLYASLDSTFFRDRLSYSGYYATSSFIMLNKAYDISFIKLLTEEPLFLLLNILLTKVFFVSNELLPHVYVFFISFIFSFYIIKKSYNLNFLILSILMLLTVSLSFHAQLVVLRQSLATSILLIFICNKYNLNKLIFISFICALIHNSFFILLLYFLMIRYTNNDIKKNKIIFISIFISLIATTSFYVIAHYIQIRQVNYLSSNNGNSGSGLILWGSCLLVILLKNRHIKKISIIDSLSIFGLFFYIINYYFLPIGGRLLITFIPFIFISLTSGFYHKKTLPLILIFNMLFIISNIYKLNDNTKNNSLNGNYQIYKLIGS</sequence>
<name>A0A385JMB2_PROMI</name>
<dbReference type="EMBL" id="KY710694">
    <property type="protein sequence ID" value="AXY99463.1"/>
    <property type="molecule type" value="Genomic_DNA"/>
</dbReference>
<dbReference type="InterPro" id="IPR049458">
    <property type="entry name" value="EpsG-like"/>
</dbReference>
<organism evidence="1">
    <name type="scientific">Proteus mirabilis</name>
    <dbReference type="NCBI Taxonomy" id="584"/>
    <lineage>
        <taxon>Bacteria</taxon>
        <taxon>Pseudomonadati</taxon>
        <taxon>Pseudomonadota</taxon>
        <taxon>Gammaproteobacteria</taxon>
        <taxon>Enterobacterales</taxon>
        <taxon>Morganellaceae</taxon>
        <taxon>Proteus</taxon>
    </lineage>
</organism>
<evidence type="ECO:0000313" key="1">
    <source>
        <dbReference type="EMBL" id="AXY99463.1"/>
    </source>
</evidence>